<name>A0A660L5P2_9BACL</name>
<dbReference type="InterPro" id="IPR005531">
    <property type="entry name" value="Asp23"/>
</dbReference>
<dbReference type="Pfam" id="PF03780">
    <property type="entry name" value="Asp23"/>
    <property type="match status" value="1"/>
</dbReference>
<dbReference type="PANTHER" id="PTHR34297:SF2">
    <property type="entry name" value="ASP23_GLS24 FAMILY ENVELOPE STRESS RESPONSE PROTEIN"/>
    <property type="match status" value="1"/>
</dbReference>
<dbReference type="EMBL" id="RBIJ01000001">
    <property type="protein sequence ID" value="RKQ88738.1"/>
    <property type="molecule type" value="Genomic_DNA"/>
</dbReference>
<dbReference type="OrthoDB" id="9793465at2"/>
<evidence type="ECO:0000313" key="3">
    <source>
        <dbReference type="Proteomes" id="UP000267019"/>
    </source>
</evidence>
<accession>A0A660L5P2</accession>
<dbReference type="RefSeq" id="WP_121443645.1">
    <property type="nucleotide sequence ID" value="NZ_RBIJ01000001.1"/>
</dbReference>
<organism evidence="2 3">
    <name type="scientific">Brockia lithotrophica</name>
    <dbReference type="NCBI Taxonomy" id="933949"/>
    <lineage>
        <taxon>Bacteria</taxon>
        <taxon>Bacillati</taxon>
        <taxon>Bacillota</taxon>
        <taxon>Bacilli</taxon>
        <taxon>Bacillales</taxon>
        <taxon>Bacillales Family X. Incertae Sedis</taxon>
        <taxon>Brockia</taxon>
    </lineage>
</organism>
<reference evidence="2 3" key="1">
    <citation type="submission" date="2018-10" db="EMBL/GenBank/DDBJ databases">
        <title>Genomic Encyclopedia of Type Strains, Phase IV (KMG-IV): sequencing the most valuable type-strain genomes for metagenomic binning, comparative biology and taxonomic classification.</title>
        <authorList>
            <person name="Goeker M."/>
        </authorList>
    </citation>
    <scope>NUCLEOTIDE SEQUENCE [LARGE SCALE GENOMIC DNA]</scope>
    <source>
        <strain evidence="2 3">DSM 22653</strain>
    </source>
</reference>
<protein>
    <submittedName>
        <fullName evidence="2">Putative alkaline shock family protein YloU</fullName>
    </submittedName>
</protein>
<evidence type="ECO:0000256" key="1">
    <source>
        <dbReference type="ARBA" id="ARBA00005721"/>
    </source>
</evidence>
<dbReference type="PANTHER" id="PTHR34297">
    <property type="entry name" value="HYPOTHETICAL CYTOSOLIC PROTEIN-RELATED"/>
    <property type="match status" value="1"/>
</dbReference>
<evidence type="ECO:0000313" key="2">
    <source>
        <dbReference type="EMBL" id="RKQ88738.1"/>
    </source>
</evidence>
<comment type="caution">
    <text evidence="2">The sequence shown here is derived from an EMBL/GenBank/DDBJ whole genome shotgun (WGS) entry which is preliminary data.</text>
</comment>
<proteinExistence type="inferred from homology"/>
<dbReference type="Proteomes" id="UP000267019">
    <property type="component" value="Unassembled WGS sequence"/>
</dbReference>
<keyword evidence="3" id="KW-1185">Reference proteome</keyword>
<sequence>MAHLEGSYPHEETPLGKIVIAPEVVATIAGIAAREVEGVADLSGGFVGDITERIGRRRNLTKGVQVEVGQEEAAVDLSLVVEYGYALPQVAGQVQDAVRRAIETMTGLRVVEVNVHIVDLRFPSPARPQEDEESEPPRVR</sequence>
<dbReference type="AlphaFoldDB" id="A0A660L5P2"/>
<comment type="similarity">
    <text evidence="1">Belongs to the asp23 family.</text>
</comment>
<gene>
    <name evidence="2" type="ORF">C7438_0379</name>
</gene>